<dbReference type="EMBL" id="PKSM01000121">
    <property type="protein sequence ID" value="POW10157.1"/>
    <property type="molecule type" value="Genomic_DNA"/>
</dbReference>
<name>A0A2S4VKT2_9BASI</name>
<dbReference type="PANTHER" id="PTHR33069:SF3">
    <property type="entry name" value="DYNEIN HEAVY CHAIN TAIL DOMAIN-CONTAINING PROTEIN"/>
    <property type="match status" value="1"/>
</dbReference>
<reference evidence="2" key="3">
    <citation type="journal article" date="2018" name="Mol. Plant Microbe Interact.">
        <title>Genome sequence resources for the wheat stripe rust pathogen (Puccinia striiformis f. sp. tritici) and the barley stripe rust pathogen (Puccinia striiformis f. sp. hordei).</title>
        <authorList>
            <person name="Xia C."/>
            <person name="Wang M."/>
            <person name="Yin C."/>
            <person name="Cornejo O.E."/>
            <person name="Hulbert S.H."/>
            <person name="Chen X."/>
        </authorList>
    </citation>
    <scope>NUCLEOTIDE SEQUENCE [LARGE SCALE GENOMIC DNA]</scope>
    <source>
        <strain evidence="2">93TX-2</strain>
    </source>
</reference>
<keyword evidence="2" id="KW-1185">Reference proteome</keyword>
<evidence type="ECO:0000313" key="2">
    <source>
        <dbReference type="Proteomes" id="UP000238274"/>
    </source>
</evidence>
<evidence type="ECO:0000313" key="1">
    <source>
        <dbReference type="EMBL" id="POW10157.1"/>
    </source>
</evidence>
<dbReference type="AlphaFoldDB" id="A0A2S4VKT2"/>
<organism evidence="1 2">
    <name type="scientific">Puccinia striiformis</name>
    <dbReference type="NCBI Taxonomy" id="27350"/>
    <lineage>
        <taxon>Eukaryota</taxon>
        <taxon>Fungi</taxon>
        <taxon>Dikarya</taxon>
        <taxon>Basidiomycota</taxon>
        <taxon>Pucciniomycotina</taxon>
        <taxon>Pucciniomycetes</taxon>
        <taxon>Pucciniales</taxon>
        <taxon>Pucciniaceae</taxon>
        <taxon>Puccinia</taxon>
    </lineage>
</organism>
<gene>
    <name evidence="1" type="ORF">PSHT_08849</name>
</gene>
<reference evidence="2" key="2">
    <citation type="journal article" date="2018" name="BMC Genomics">
        <title>Genomic insights into host adaptation between the wheat stripe rust pathogen (Puccinia striiformis f. sp. tritici) and the barley stripe rust pathogen (Puccinia striiformis f. sp. hordei).</title>
        <authorList>
            <person name="Xia C."/>
            <person name="Wang M."/>
            <person name="Yin C."/>
            <person name="Cornejo O.E."/>
            <person name="Hulbert S.H."/>
            <person name="Chen X."/>
        </authorList>
    </citation>
    <scope>NUCLEOTIDE SEQUENCE [LARGE SCALE GENOMIC DNA]</scope>
    <source>
        <strain evidence="2">93TX-2</strain>
    </source>
</reference>
<protein>
    <submittedName>
        <fullName evidence="1">Uncharacterized protein</fullName>
    </submittedName>
</protein>
<dbReference type="VEuPathDB" id="FungiDB:PSTT_02525"/>
<sequence length="472" mass="53222">MHALMNNPEWERAMKAYKRTEELGQSGLHPRDYSKQDIKHLTAERLTGPILATGSIVQVLEEMASKCNFPSEHVSSGERDSKLTFEDMNEKGEIFKTLQSNFLPTIKEQITFMLTSLDTHNSEEEEPNVDLELIVKILPDLDQTIQSIVSSAVSLTHGLPLPDEKHDHHLKHLKNFRCYQLRVRVEFIIGSRIRGLLDHWAQLMRCCTVSIIVTDPTLARKEASNGQKRIRTSTANGRDSIDEAIAWSRKSDWAIVQGDWLSIAGKLAEFLKDLTILAYSLLDSTPDLARLTITTDESDLNVSVVARRKALREGTMDVVRSAMPLLKLARILVKQTLKMIPKKPIFDLDSKINSKTLTQIDNAFEPMTRALLALVHGLEVLRWTGNNNITSARRDKLRALVNDLKPTMKTTVTILASHLMPLLSGADHAAPEIDFEAWSLTLEQQWDKVINRLLDLVSSFEVAPDEGLEPDD</sequence>
<proteinExistence type="predicted"/>
<dbReference type="PANTHER" id="PTHR33069">
    <property type="entry name" value="CHROMOSOME 7, WHOLE GENOME SHOTGUN SEQUENCE-RELATED"/>
    <property type="match status" value="1"/>
</dbReference>
<accession>A0A2S4VKT2</accession>
<dbReference type="Proteomes" id="UP000238274">
    <property type="component" value="Unassembled WGS sequence"/>
</dbReference>
<reference evidence="1 2" key="1">
    <citation type="submission" date="2017-12" db="EMBL/GenBank/DDBJ databases">
        <title>Gene loss provides genomic basis for host adaptation in cereal stripe rust fungi.</title>
        <authorList>
            <person name="Xia C."/>
        </authorList>
    </citation>
    <scope>NUCLEOTIDE SEQUENCE [LARGE SCALE GENOMIC DNA]</scope>
    <source>
        <strain evidence="1 2">93TX-2</strain>
    </source>
</reference>
<dbReference type="VEuPathDB" id="FungiDB:PSHT_08849"/>
<comment type="caution">
    <text evidence="1">The sequence shown here is derived from an EMBL/GenBank/DDBJ whole genome shotgun (WGS) entry which is preliminary data.</text>
</comment>
<dbReference type="OrthoDB" id="2498842at2759"/>